<dbReference type="PANTHER" id="PTHR18866:SF33">
    <property type="entry name" value="METHYLCROTONOYL-COA CARBOXYLASE SUBUNIT ALPHA, MITOCHONDRIAL-RELATED"/>
    <property type="match status" value="1"/>
</dbReference>
<dbReference type="CDD" id="cd06850">
    <property type="entry name" value="biotinyl_domain"/>
    <property type="match status" value="1"/>
</dbReference>
<dbReference type="InterPro" id="IPR011053">
    <property type="entry name" value="Single_hybrid_motif"/>
</dbReference>
<evidence type="ECO:0000256" key="2">
    <source>
        <dbReference type="ARBA" id="ARBA00022741"/>
    </source>
</evidence>
<dbReference type="GO" id="GO:0005524">
    <property type="term" value="F:ATP binding"/>
    <property type="evidence" value="ECO:0007669"/>
    <property type="project" value="UniProtKB-KW"/>
</dbReference>
<dbReference type="InterPro" id="IPR001882">
    <property type="entry name" value="Biotin_BS"/>
</dbReference>
<dbReference type="PANTHER" id="PTHR18866">
    <property type="entry name" value="CARBOXYLASE:PYRUVATE/ACETYL-COA/PROPIONYL-COA CARBOXYLASE"/>
    <property type="match status" value="1"/>
</dbReference>
<dbReference type="SUPFAM" id="SSF51246">
    <property type="entry name" value="Rudiment single hybrid motif"/>
    <property type="match status" value="1"/>
</dbReference>
<dbReference type="PROSITE" id="PS50979">
    <property type="entry name" value="BC"/>
    <property type="match status" value="1"/>
</dbReference>
<dbReference type="AlphaFoldDB" id="A0A382N432"/>
<keyword evidence="1" id="KW-0436">Ligase</keyword>
<dbReference type="Pfam" id="PF21139">
    <property type="entry name" value="BT_MCC_alpha"/>
    <property type="match status" value="1"/>
</dbReference>
<evidence type="ECO:0000256" key="3">
    <source>
        <dbReference type="ARBA" id="ARBA00022840"/>
    </source>
</evidence>
<keyword evidence="3" id="KW-0067">ATP-binding</keyword>
<feature type="domain" description="Biotin carboxylation" evidence="6">
    <location>
        <begin position="1"/>
        <end position="91"/>
    </location>
</feature>
<evidence type="ECO:0008006" key="8">
    <source>
        <dbReference type="Google" id="ProtNLM"/>
    </source>
</evidence>
<protein>
    <recommendedName>
        <fullName evidence="8">Lipoyl-binding domain-containing protein</fullName>
    </recommendedName>
</protein>
<dbReference type="PROSITE" id="PS50968">
    <property type="entry name" value="BIOTINYL_LIPOYL"/>
    <property type="match status" value="1"/>
</dbReference>
<reference evidence="7" key="1">
    <citation type="submission" date="2018-05" db="EMBL/GenBank/DDBJ databases">
        <authorList>
            <person name="Lanie J.A."/>
            <person name="Ng W.-L."/>
            <person name="Kazmierczak K.M."/>
            <person name="Andrzejewski T.M."/>
            <person name="Davidsen T.M."/>
            <person name="Wayne K.J."/>
            <person name="Tettelin H."/>
            <person name="Glass J.I."/>
            <person name="Rusch D."/>
            <person name="Podicherti R."/>
            <person name="Tsui H.-C.T."/>
            <person name="Winkler M.E."/>
        </authorList>
    </citation>
    <scope>NUCLEOTIDE SEQUENCE</scope>
</reference>
<dbReference type="PROSITE" id="PS00188">
    <property type="entry name" value="BIOTIN"/>
    <property type="match status" value="1"/>
</dbReference>
<proteinExistence type="predicted"/>
<dbReference type="SMART" id="SM00878">
    <property type="entry name" value="Biotin_carb_C"/>
    <property type="match status" value="1"/>
</dbReference>
<keyword evidence="2" id="KW-0547">Nucleotide-binding</keyword>
<dbReference type="Pfam" id="PF02785">
    <property type="entry name" value="Biotin_carb_C"/>
    <property type="match status" value="1"/>
</dbReference>
<dbReference type="FunFam" id="2.40.50.100:FF:000003">
    <property type="entry name" value="Acetyl-CoA carboxylase biotin carboxyl carrier protein"/>
    <property type="match status" value="1"/>
</dbReference>
<accession>A0A382N432</accession>
<keyword evidence="4" id="KW-0092">Biotin</keyword>
<dbReference type="EMBL" id="UINC01097817">
    <property type="protein sequence ID" value="SVC55846.1"/>
    <property type="molecule type" value="Genomic_DNA"/>
</dbReference>
<dbReference type="InterPro" id="IPR048429">
    <property type="entry name" value="MCC_alpha_BT"/>
</dbReference>
<evidence type="ECO:0000256" key="1">
    <source>
        <dbReference type="ARBA" id="ARBA00022598"/>
    </source>
</evidence>
<evidence type="ECO:0000313" key="7">
    <source>
        <dbReference type="EMBL" id="SVC55846.1"/>
    </source>
</evidence>
<dbReference type="InterPro" id="IPR011764">
    <property type="entry name" value="Biotin_carboxylation_dom"/>
</dbReference>
<name>A0A382N432_9ZZZZ</name>
<feature type="domain" description="Lipoyl-binding" evidence="5">
    <location>
        <begin position="219"/>
        <end position="295"/>
    </location>
</feature>
<dbReference type="GO" id="GO:0016874">
    <property type="term" value="F:ligase activity"/>
    <property type="evidence" value="ECO:0007669"/>
    <property type="project" value="UniProtKB-KW"/>
</dbReference>
<feature type="non-terminal residue" evidence="7">
    <location>
        <position position="1"/>
    </location>
</feature>
<evidence type="ECO:0000256" key="4">
    <source>
        <dbReference type="ARBA" id="ARBA00023267"/>
    </source>
</evidence>
<sequence>EAFAPAAEPKVRFDSGVEAGTAIGVDFDPLLAKVVAHGHTRTEAAARLARALERLHLGGVDTNRDFLVATLRHEAFLAGDTTTDFIERHAPRRTLEPDDDEMARATRTAAMWIQGRNRKRALVLGHIQGGWRNARLPNERVRLSVGGLETTVSYQVRRDGTFLVDDALEVRVHRWAEDCIDLEVDGVRTTHAVTEAGSRLHVQTQRGTVEVNVLPRFELPEVQVPEGGLVAPMPCRVIEVRVAVGDRVTAGQTLLVVEAMKMEHHLKAPHDGTVAEVLAELDEQVANGVTLMVLDEDAPEGHEDD</sequence>
<dbReference type="Gene3D" id="2.40.50.100">
    <property type="match status" value="1"/>
</dbReference>
<dbReference type="InterPro" id="IPR011054">
    <property type="entry name" value="Rudment_hybrid_motif"/>
</dbReference>
<dbReference type="InterPro" id="IPR000089">
    <property type="entry name" value="Biotin_lipoyl"/>
</dbReference>
<evidence type="ECO:0000259" key="6">
    <source>
        <dbReference type="PROSITE" id="PS50979"/>
    </source>
</evidence>
<gene>
    <name evidence="7" type="ORF">METZ01_LOCUS308700</name>
</gene>
<dbReference type="SUPFAM" id="SSF51230">
    <property type="entry name" value="Single hybrid motif"/>
    <property type="match status" value="1"/>
</dbReference>
<organism evidence="7">
    <name type="scientific">marine metagenome</name>
    <dbReference type="NCBI Taxonomy" id="408172"/>
    <lineage>
        <taxon>unclassified sequences</taxon>
        <taxon>metagenomes</taxon>
        <taxon>ecological metagenomes</taxon>
    </lineage>
</organism>
<dbReference type="Gene3D" id="3.30.470.20">
    <property type="entry name" value="ATP-grasp fold, B domain"/>
    <property type="match status" value="1"/>
</dbReference>
<evidence type="ECO:0000259" key="5">
    <source>
        <dbReference type="PROSITE" id="PS50968"/>
    </source>
</evidence>
<dbReference type="Pfam" id="PF00364">
    <property type="entry name" value="Biotin_lipoyl"/>
    <property type="match status" value="1"/>
</dbReference>
<dbReference type="InterPro" id="IPR050856">
    <property type="entry name" value="Biotin_carboxylase_complex"/>
</dbReference>
<dbReference type="InterPro" id="IPR005482">
    <property type="entry name" value="Biotin_COase_C"/>
</dbReference>